<dbReference type="PANTHER" id="PTHR11679">
    <property type="entry name" value="VESICLE PROTEIN SORTING-ASSOCIATED"/>
    <property type="match status" value="1"/>
</dbReference>
<dbReference type="GO" id="GO:0016192">
    <property type="term" value="P:vesicle-mediated transport"/>
    <property type="evidence" value="ECO:0007669"/>
    <property type="project" value="InterPro"/>
</dbReference>
<dbReference type="Proteomes" id="UP000694845">
    <property type="component" value="Unplaced"/>
</dbReference>
<evidence type="ECO:0000313" key="3">
    <source>
        <dbReference type="RefSeq" id="XP_022108774.1"/>
    </source>
</evidence>
<dbReference type="RefSeq" id="XP_022108774.1">
    <property type="nucleotide sequence ID" value="XM_022253082.1"/>
</dbReference>
<reference evidence="3" key="1">
    <citation type="submission" date="2025-08" db="UniProtKB">
        <authorList>
            <consortium name="RefSeq"/>
        </authorList>
    </citation>
    <scope>IDENTIFICATION</scope>
</reference>
<dbReference type="SUPFAM" id="SSF56815">
    <property type="entry name" value="Sec1/munc18-like (SM) proteins"/>
    <property type="match status" value="1"/>
</dbReference>
<name>A0A8B7ZTM5_ACAPL</name>
<dbReference type="KEGG" id="aplc:110989018"/>
<dbReference type="OrthoDB" id="10262528at2759"/>
<keyword evidence="2" id="KW-1185">Reference proteome</keyword>
<sequence>MAATSETMLPDFSVLKQLSKEHLVHLLESMPETKDLVIDPDLMRPLDRIAGAQLLKRHGVDKIFKLESNKLEISGDSRMYLVRSNVKNIKNIADQIKCDQKNGRKKKYKILFVPRKLYICEMLLEQEGVHGAVEMDDFKLDLIALDRDILSLEMPGFFRDYFVEGEHSLLHTIATSIVNLQSLFGTIPHIYGLGRCAKMVWDLVNTLKTLQGEPRAPIRNEIGHLFLIDREADLVTPLCTQTTYEGLLDETFSIRSGYCEFGPEVTGTDKSLRLLLNCEDQIFDDIRDRHISHVFGYLSSKAKMVQSGYQKGRELQNIGDVKSFVQTELKDLKQQYKSLTIHIGACERILNLKSKQINFEEQLQTEHSLLEGINMKECYTYIEEQIDRQGSWMQVPPDKLLRLMCLLSLTQNGLPSKDYQTLQTHFLQSHGHKHLLTFSNLRKLGMYTEQPSVEVTKMTATDVRNKITDKALMKKTAFRMLCKKLTLIPKSGEVNLRSPEDMSYVFSGAFTPLTCRLVEQVLAKGGWAGLDDITKLLPVPTFAEHKAQSAKGHAGSGHQPVSPSEKVVLVYFLGGCTYAETAALRLLGKIKGYRFIFATTAITNGVTLIGSINDGKK</sequence>
<comment type="similarity">
    <text evidence="1">Belongs to the STXBP/unc-18/SEC1 family.</text>
</comment>
<dbReference type="Gene3D" id="3.40.50.2060">
    <property type="match status" value="1"/>
</dbReference>
<evidence type="ECO:0000256" key="1">
    <source>
        <dbReference type="ARBA" id="ARBA00009884"/>
    </source>
</evidence>
<dbReference type="AlphaFoldDB" id="A0A8B7ZTM5"/>
<dbReference type="Pfam" id="PF00995">
    <property type="entry name" value="Sec1"/>
    <property type="match status" value="1"/>
</dbReference>
<proteinExistence type="inferred from homology"/>
<dbReference type="InterPro" id="IPR027482">
    <property type="entry name" value="Sec1-like_dom2"/>
</dbReference>
<dbReference type="Gene3D" id="3.40.50.1910">
    <property type="match status" value="2"/>
</dbReference>
<dbReference type="InterPro" id="IPR043154">
    <property type="entry name" value="Sec-1-like_dom1"/>
</dbReference>
<protein>
    <submittedName>
        <fullName evidence="3">Vacuolar protein sorting-associated protein 33B-like isoform X1</fullName>
    </submittedName>
</protein>
<dbReference type="CTD" id="26276"/>
<accession>A0A8B7ZTM5</accession>
<organism evidence="2 3">
    <name type="scientific">Acanthaster planci</name>
    <name type="common">Crown-of-thorns starfish</name>
    <dbReference type="NCBI Taxonomy" id="133434"/>
    <lineage>
        <taxon>Eukaryota</taxon>
        <taxon>Metazoa</taxon>
        <taxon>Echinodermata</taxon>
        <taxon>Eleutherozoa</taxon>
        <taxon>Asterozoa</taxon>
        <taxon>Asteroidea</taxon>
        <taxon>Valvatacea</taxon>
        <taxon>Valvatida</taxon>
        <taxon>Acanthasteridae</taxon>
        <taxon>Acanthaster</taxon>
    </lineage>
</organism>
<dbReference type="InterPro" id="IPR036045">
    <property type="entry name" value="Sec1-like_sf"/>
</dbReference>
<gene>
    <name evidence="3" type="primary">LOC110989018</name>
</gene>
<evidence type="ECO:0000313" key="2">
    <source>
        <dbReference type="Proteomes" id="UP000694845"/>
    </source>
</evidence>
<dbReference type="Gene3D" id="1.25.40.850">
    <property type="match status" value="1"/>
</dbReference>
<dbReference type="InterPro" id="IPR043155">
    <property type="entry name" value="VPS33_dom3b"/>
</dbReference>
<dbReference type="InterPro" id="IPR001619">
    <property type="entry name" value="Sec1-like"/>
</dbReference>
<dbReference type="GeneID" id="110989018"/>